<dbReference type="Gene3D" id="1.10.1760.20">
    <property type="match status" value="1"/>
</dbReference>
<gene>
    <name evidence="2" type="primary">bioY_19</name>
    <name evidence="2" type="ORF">SDC9_126864</name>
</gene>
<name>A0A645CT03_9ZZZZ</name>
<accession>A0A645CT03</accession>
<dbReference type="GO" id="GO:0005886">
    <property type="term" value="C:plasma membrane"/>
    <property type="evidence" value="ECO:0007669"/>
    <property type="project" value="InterPro"/>
</dbReference>
<dbReference type="AlphaFoldDB" id="A0A645CT03"/>
<keyword evidence="1" id="KW-0812">Transmembrane</keyword>
<evidence type="ECO:0000313" key="2">
    <source>
        <dbReference type="EMBL" id="MPM79822.1"/>
    </source>
</evidence>
<sequence length="184" mass="19702">MKLSTRDLILAGLFAALTAVSSYISIPIGPVPITLQSLMVILSGIILGSKVGALSQITYVLLGLIGLPIFSGGSGGFDSIFHPTFGFLLSFILVTYIVGKITEKQKSYSNLIIAVTLGSLLMYIIGVPYFYFIFTSYMGKSITFYGALKMACIPFIPGDAVKAIISVALGKQLIRRLSRTSTTI</sequence>
<keyword evidence="1" id="KW-1133">Transmembrane helix</keyword>
<proteinExistence type="predicted"/>
<dbReference type="EMBL" id="VSSQ01029620">
    <property type="protein sequence ID" value="MPM79822.1"/>
    <property type="molecule type" value="Genomic_DNA"/>
</dbReference>
<dbReference type="PANTHER" id="PTHR34295:SF1">
    <property type="entry name" value="BIOTIN TRANSPORTER BIOY"/>
    <property type="match status" value="1"/>
</dbReference>
<feature type="transmembrane region" description="Helical" evidence="1">
    <location>
        <begin position="56"/>
        <end position="74"/>
    </location>
</feature>
<comment type="caution">
    <text evidence="2">The sequence shown here is derived from an EMBL/GenBank/DDBJ whole genome shotgun (WGS) entry which is preliminary data.</text>
</comment>
<dbReference type="InterPro" id="IPR003784">
    <property type="entry name" value="BioY"/>
</dbReference>
<feature type="transmembrane region" description="Helical" evidence="1">
    <location>
        <begin position="80"/>
        <end position="99"/>
    </location>
</feature>
<dbReference type="GO" id="GO:0015225">
    <property type="term" value="F:biotin transmembrane transporter activity"/>
    <property type="evidence" value="ECO:0007669"/>
    <property type="project" value="InterPro"/>
</dbReference>
<dbReference type="Pfam" id="PF02632">
    <property type="entry name" value="BioY"/>
    <property type="match status" value="1"/>
</dbReference>
<dbReference type="PANTHER" id="PTHR34295">
    <property type="entry name" value="BIOTIN TRANSPORTER BIOY"/>
    <property type="match status" value="1"/>
</dbReference>
<keyword evidence="1" id="KW-0472">Membrane</keyword>
<feature type="transmembrane region" description="Helical" evidence="1">
    <location>
        <begin position="111"/>
        <end position="134"/>
    </location>
</feature>
<organism evidence="2">
    <name type="scientific">bioreactor metagenome</name>
    <dbReference type="NCBI Taxonomy" id="1076179"/>
    <lineage>
        <taxon>unclassified sequences</taxon>
        <taxon>metagenomes</taxon>
        <taxon>ecological metagenomes</taxon>
    </lineage>
</organism>
<protein>
    <submittedName>
        <fullName evidence="2">Biotin transporter BioY</fullName>
    </submittedName>
</protein>
<dbReference type="PIRSF" id="PIRSF016661">
    <property type="entry name" value="BioY"/>
    <property type="match status" value="1"/>
</dbReference>
<evidence type="ECO:0000256" key="1">
    <source>
        <dbReference type="SAM" id="Phobius"/>
    </source>
</evidence>
<reference evidence="2" key="1">
    <citation type="submission" date="2019-08" db="EMBL/GenBank/DDBJ databases">
        <authorList>
            <person name="Kucharzyk K."/>
            <person name="Murdoch R.W."/>
            <person name="Higgins S."/>
            <person name="Loffler F."/>
        </authorList>
    </citation>
    <scope>NUCLEOTIDE SEQUENCE</scope>
</reference>